<evidence type="ECO:0000256" key="1">
    <source>
        <dbReference type="ARBA" id="ARBA00023125"/>
    </source>
</evidence>
<accession>A0AAV8VSF0</accession>
<dbReference type="InterPro" id="IPR050342">
    <property type="entry name" value="HMGB"/>
</dbReference>
<dbReference type="AlphaFoldDB" id="A0AAV8VSF0"/>
<protein>
    <recommendedName>
        <fullName evidence="3">HMG box domain-containing protein</fullName>
    </recommendedName>
</protein>
<keyword evidence="2" id="KW-0539">Nucleus</keyword>
<dbReference type="SMART" id="SM00398">
    <property type="entry name" value="HMG"/>
    <property type="match status" value="2"/>
</dbReference>
<keyword evidence="5" id="KW-1185">Reference proteome</keyword>
<evidence type="ECO:0000313" key="4">
    <source>
        <dbReference type="EMBL" id="KAJ8916820.1"/>
    </source>
</evidence>
<organism evidence="4 5">
    <name type="scientific">Exocentrus adspersus</name>
    <dbReference type="NCBI Taxonomy" id="1586481"/>
    <lineage>
        <taxon>Eukaryota</taxon>
        <taxon>Metazoa</taxon>
        <taxon>Ecdysozoa</taxon>
        <taxon>Arthropoda</taxon>
        <taxon>Hexapoda</taxon>
        <taxon>Insecta</taxon>
        <taxon>Pterygota</taxon>
        <taxon>Neoptera</taxon>
        <taxon>Endopterygota</taxon>
        <taxon>Coleoptera</taxon>
        <taxon>Polyphaga</taxon>
        <taxon>Cucujiformia</taxon>
        <taxon>Chrysomeloidea</taxon>
        <taxon>Cerambycidae</taxon>
        <taxon>Lamiinae</taxon>
        <taxon>Acanthocinini</taxon>
        <taxon>Exocentrus</taxon>
    </lineage>
</organism>
<dbReference type="EMBL" id="JANEYG010000039">
    <property type="protein sequence ID" value="KAJ8916820.1"/>
    <property type="molecule type" value="Genomic_DNA"/>
</dbReference>
<dbReference type="Gene3D" id="1.10.30.10">
    <property type="entry name" value="High mobility group box domain"/>
    <property type="match status" value="2"/>
</dbReference>
<dbReference type="Pfam" id="PF00505">
    <property type="entry name" value="HMG_box"/>
    <property type="match status" value="2"/>
</dbReference>
<feature type="domain" description="HMG box" evidence="3">
    <location>
        <begin position="159"/>
        <end position="222"/>
    </location>
</feature>
<feature type="DNA-binding region" description="HMG box" evidence="2">
    <location>
        <begin position="54"/>
        <end position="122"/>
    </location>
</feature>
<keyword evidence="1 2" id="KW-0238">DNA-binding</keyword>
<comment type="caution">
    <text evidence="4">The sequence shown here is derived from an EMBL/GenBank/DDBJ whole genome shotgun (WGS) entry which is preliminary data.</text>
</comment>
<dbReference type="InterPro" id="IPR036910">
    <property type="entry name" value="HMG_box_dom_sf"/>
</dbReference>
<evidence type="ECO:0000313" key="5">
    <source>
        <dbReference type="Proteomes" id="UP001159042"/>
    </source>
</evidence>
<dbReference type="GO" id="GO:0006357">
    <property type="term" value="P:regulation of transcription by RNA polymerase II"/>
    <property type="evidence" value="ECO:0007669"/>
    <property type="project" value="TreeGrafter"/>
</dbReference>
<dbReference type="SUPFAM" id="SSF47095">
    <property type="entry name" value="HMG-box"/>
    <property type="match status" value="2"/>
</dbReference>
<sequence length="256" mass="29894">MAMQALLSRTCSFIANSQSFLNSRTVAAPMLLPTRNLKHDTVEKVKLLKIPEKPKKPPTPFFKFITEHRVKVAREHPTLKPTDIVKKLAEDWKSVSAELKEKYNVQYKSECEVYNQKILNFNAKLTSEQREVLGKVAEEKRSDKKKRKIRKIYKETHKPKRPVGPYACYLMEQSRVRNMPLKDLLASLKDEWANLPEDQKAKYQNQFKEEKKKYEAAMVEWEAKMIKEGKSDLIRVKSAIESRPSRISQLKKDSSK</sequence>
<dbReference type="GO" id="GO:0003677">
    <property type="term" value="F:DNA binding"/>
    <property type="evidence" value="ECO:0007669"/>
    <property type="project" value="UniProtKB-UniRule"/>
</dbReference>
<feature type="domain" description="HMG box" evidence="3">
    <location>
        <begin position="54"/>
        <end position="122"/>
    </location>
</feature>
<name>A0AAV8VSF0_9CUCU</name>
<evidence type="ECO:0000256" key="2">
    <source>
        <dbReference type="PROSITE-ProRule" id="PRU00267"/>
    </source>
</evidence>
<feature type="DNA-binding region" description="HMG box" evidence="2">
    <location>
        <begin position="159"/>
        <end position="222"/>
    </location>
</feature>
<reference evidence="4 5" key="1">
    <citation type="journal article" date="2023" name="Insect Mol. Biol.">
        <title>Genome sequencing provides insights into the evolution of gene families encoding plant cell wall-degrading enzymes in longhorned beetles.</title>
        <authorList>
            <person name="Shin N.R."/>
            <person name="Okamura Y."/>
            <person name="Kirsch R."/>
            <person name="Pauchet Y."/>
        </authorList>
    </citation>
    <scope>NUCLEOTIDE SEQUENCE [LARGE SCALE GENOMIC DNA]</scope>
    <source>
        <strain evidence="4">EAD_L_NR</strain>
    </source>
</reference>
<dbReference type="GO" id="GO:0005634">
    <property type="term" value="C:nucleus"/>
    <property type="evidence" value="ECO:0007669"/>
    <property type="project" value="UniProtKB-UniRule"/>
</dbReference>
<proteinExistence type="predicted"/>
<dbReference type="InterPro" id="IPR009071">
    <property type="entry name" value="HMG_box_dom"/>
</dbReference>
<dbReference type="PROSITE" id="PS50118">
    <property type="entry name" value="HMG_BOX_2"/>
    <property type="match status" value="2"/>
</dbReference>
<dbReference type="PANTHER" id="PTHR48112">
    <property type="entry name" value="HIGH MOBILITY GROUP PROTEIN DSP1"/>
    <property type="match status" value="1"/>
</dbReference>
<dbReference type="Proteomes" id="UP001159042">
    <property type="component" value="Unassembled WGS sequence"/>
</dbReference>
<evidence type="ECO:0000259" key="3">
    <source>
        <dbReference type="PROSITE" id="PS50118"/>
    </source>
</evidence>
<dbReference type="PANTHER" id="PTHR48112:SF22">
    <property type="entry name" value="MITOCHONDRIAL TRANSCRIPTION FACTOR A, ISOFORM B"/>
    <property type="match status" value="1"/>
</dbReference>
<gene>
    <name evidence="4" type="ORF">NQ315_005827</name>
</gene>